<dbReference type="EMBL" id="CM046398">
    <property type="protein sequence ID" value="KAI8529914.1"/>
    <property type="molecule type" value="Genomic_DNA"/>
</dbReference>
<comment type="caution">
    <text evidence="1">The sequence shown here is derived from an EMBL/GenBank/DDBJ whole genome shotgun (WGS) entry which is preliminary data.</text>
</comment>
<dbReference type="Proteomes" id="UP001062846">
    <property type="component" value="Chromosome 11"/>
</dbReference>
<evidence type="ECO:0000313" key="1">
    <source>
        <dbReference type="EMBL" id="KAI8529914.1"/>
    </source>
</evidence>
<evidence type="ECO:0000313" key="2">
    <source>
        <dbReference type="Proteomes" id="UP001062846"/>
    </source>
</evidence>
<reference evidence="1" key="1">
    <citation type="submission" date="2022-02" db="EMBL/GenBank/DDBJ databases">
        <title>Plant Genome Project.</title>
        <authorList>
            <person name="Zhang R.-G."/>
        </authorList>
    </citation>
    <scope>NUCLEOTIDE SEQUENCE</scope>
    <source>
        <strain evidence="1">AT1</strain>
    </source>
</reference>
<name>A0ACC0LNL1_RHOML</name>
<accession>A0ACC0LNL1</accession>
<sequence>MHTSDPLQHKIRVTLNVSYTYFDNRCRFQIQLADSTGFITAMAFGQQADSMLSIIGDYLKNNIEKATVSGAARHKLGTEIEYTVHLRAYNSAPRDNEFCLFSIDTFVPITRIIEDTQELDLVLQVTTVQKNHYSKEGETESPATKLRASNAAMEDAVAHGVAAIYSGILVYYVRIDNHKLTLGWYDIVADHKFGRDYIILLASKLCQSVKQFAKELKMNTFMLVTRQRIWEIQHIAGYLIGHNWYAYVAAHTLRCHDILIFSLDSHLRLRVLIFNEAGRERTYDWY</sequence>
<keyword evidence="2" id="KW-1185">Reference proteome</keyword>
<gene>
    <name evidence="1" type="ORF">RHMOL_Rhmol11G0012000</name>
</gene>
<protein>
    <submittedName>
        <fullName evidence="1">Uncharacterized protein</fullName>
    </submittedName>
</protein>
<organism evidence="1 2">
    <name type="scientific">Rhododendron molle</name>
    <name type="common">Chinese azalea</name>
    <name type="synonym">Azalea mollis</name>
    <dbReference type="NCBI Taxonomy" id="49168"/>
    <lineage>
        <taxon>Eukaryota</taxon>
        <taxon>Viridiplantae</taxon>
        <taxon>Streptophyta</taxon>
        <taxon>Embryophyta</taxon>
        <taxon>Tracheophyta</taxon>
        <taxon>Spermatophyta</taxon>
        <taxon>Magnoliopsida</taxon>
        <taxon>eudicotyledons</taxon>
        <taxon>Gunneridae</taxon>
        <taxon>Pentapetalae</taxon>
        <taxon>asterids</taxon>
        <taxon>Ericales</taxon>
        <taxon>Ericaceae</taxon>
        <taxon>Ericoideae</taxon>
        <taxon>Rhodoreae</taxon>
        <taxon>Rhododendron</taxon>
    </lineage>
</organism>
<proteinExistence type="predicted"/>